<dbReference type="Pfam" id="PF00156">
    <property type="entry name" value="Pribosyltran"/>
    <property type="match status" value="1"/>
</dbReference>
<evidence type="ECO:0000256" key="7">
    <source>
        <dbReference type="ARBA" id="ARBA00022962"/>
    </source>
</evidence>
<organism evidence="9">
    <name type="scientific">hydrothermal vent metagenome</name>
    <dbReference type="NCBI Taxonomy" id="652676"/>
    <lineage>
        <taxon>unclassified sequences</taxon>
        <taxon>metagenomes</taxon>
        <taxon>ecological metagenomes</taxon>
    </lineage>
</organism>
<evidence type="ECO:0000256" key="2">
    <source>
        <dbReference type="ARBA" id="ARBA00010138"/>
    </source>
</evidence>
<dbReference type="PIRSF" id="PIRSF000485">
    <property type="entry name" value="Amd_phspho_trans"/>
    <property type="match status" value="1"/>
</dbReference>
<evidence type="ECO:0000256" key="6">
    <source>
        <dbReference type="ARBA" id="ARBA00022755"/>
    </source>
</evidence>
<dbReference type="SUPFAM" id="SSF53271">
    <property type="entry name" value="PRTase-like"/>
    <property type="match status" value="1"/>
</dbReference>
<sequence>MQDESHDKYKDECGVVGIYNHPEASKIAYLALYALQHRGQESSGIATTDGRQIFSHKSMGLVADIFRPSVLDKLKGNSAVGHVRYATTGESHVKNAQPFVVDYARGSIAIAHNGNLVNAGHLKDELEAYGSIFQSTMDTEVIVHLLASSKENSIVDRLCYALGRVQGAYSIVLQTETRLIVARDPNGFRPLALGRLKEGWVVASETCAFDLIEAEFIREIAPGEILVIDKKGLTSHKPFDPAPYTPCVFELIYFARPDSDIFGTNVYEVRKNLGRVLAKEHPVEADIVIPVPDSGVGAAVGYAEESGIPFDMGLVRNHYIGRTFIEPQDSIRHFGVKIKLNPVKGILAGKRVVVVDDSIVRGTTSRKIIKMLRDAGVKEAHLRISSPPTVAPCFYGIDTPTKDELIASSHSVEEINRYVTSDSLGYMSIEGVYHAAKMAGDSFCDACFTRKYPVEVTSTLKARQMALFK</sequence>
<dbReference type="InterPro" id="IPR029055">
    <property type="entry name" value="Ntn_hydrolases_N"/>
</dbReference>
<reference evidence="9" key="1">
    <citation type="submission" date="2018-06" db="EMBL/GenBank/DDBJ databases">
        <authorList>
            <person name="Zhirakovskaya E."/>
        </authorList>
    </citation>
    <scope>NUCLEOTIDE SEQUENCE</scope>
</reference>
<keyword evidence="5 9" id="KW-0808">Transferase</keyword>
<evidence type="ECO:0000256" key="3">
    <source>
        <dbReference type="ARBA" id="ARBA00011941"/>
    </source>
</evidence>
<dbReference type="InterPro" id="IPR017932">
    <property type="entry name" value="GATase_2_dom"/>
</dbReference>
<dbReference type="PANTHER" id="PTHR11907">
    <property type="entry name" value="AMIDOPHOSPHORIBOSYLTRANSFERASE"/>
    <property type="match status" value="1"/>
</dbReference>
<evidence type="ECO:0000256" key="4">
    <source>
        <dbReference type="ARBA" id="ARBA00022676"/>
    </source>
</evidence>
<comment type="pathway">
    <text evidence="1">Purine metabolism; IMP biosynthesis via de novo pathway; N(1)-(5-phospho-D-ribosyl)glycinamide from 5-phospho-alpha-D-ribose 1-diphosphate: step 1/2.</text>
</comment>
<feature type="domain" description="Glutamine amidotransferase type-2" evidence="8">
    <location>
        <begin position="13"/>
        <end position="231"/>
    </location>
</feature>
<dbReference type="Pfam" id="PF13522">
    <property type="entry name" value="GATase_6"/>
    <property type="match status" value="1"/>
</dbReference>
<evidence type="ECO:0000256" key="5">
    <source>
        <dbReference type="ARBA" id="ARBA00022679"/>
    </source>
</evidence>
<dbReference type="AlphaFoldDB" id="A0A3B0UTE0"/>
<keyword evidence="7" id="KW-0315">Glutamine amidotransferase</keyword>
<evidence type="ECO:0000259" key="8">
    <source>
        <dbReference type="PROSITE" id="PS51278"/>
    </source>
</evidence>
<proteinExistence type="inferred from homology"/>
<dbReference type="NCBIfam" id="TIGR01134">
    <property type="entry name" value="purF"/>
    <property type="match status" value="1"/>
</dbReference>
<dbReference type="UniPathway" id="UPA00074">
    <property type="reaction ID" value="UER00124"/>
</dbReference>
<dbReference type="InterPro" id="IPR029057">
    <property type="entry name" value="PRTase-like"/>
</dbReference>
<dbReference type="SUPFAM" id="SSF56235">
    <property type="entry name" value="N-terminal nucleophile aminohydrolases (Ntn hydrolases)"/>
    <property type="match status" value="1"/>
</dbReference>
<accession>A0A3B0UTE0</accession>
<dbReference type="CDD" id="cd00715">
    <property type="entry name" value="GPATase_N"/>
    <property type="match status" value="1"/>
</dbReference>
<gene>
    <name evidence="9" type="ORF">MNBD_DELTA02-475</name>
</gene>
<dbReference type="GO" id="GO:0009113">
    <property type="term" value="P:purine nucleobase biosynthetic process"/>
    <property type="evidence" value="ECO:0007669"/>
    <property type="project" value="InterPro"/>
</dbReference>
<keyword evidence="4 9" id="KW-0328">Glycosyltransferase</keyword>
<dbReference type="EC" id="2.4.2.14" evidence="3"/>
<dbReference type="PROSITE" id="PS51278">
    <property type="entry name" value="GATASE_TYPE_2"/>
    <property type="match status" value="1"/>
</dbReference>
<evidence type="ECO:0000313" key="9">
    <source>
        <dbReference type="EMBL" id="VAW34371.1"/>
    </source>
</evidence>
<dbReference type="Gene3D" id="3.60.20.10">
    <property type="entry name" value="Glutamine Phosphoribosylpyrophosphate, subunit 1, domain 1"/>
    <property type="match status" value="1"/>
</dbReference>
<dbReference type="GO" id="GO:0004044">
    <property type="term" value="F:amidophosphoribosyltransferase activity"/>
    <property type="evidence" value="ECO:0007669"/>
    <property type="project" value="UniProtKB-EC"/>
</dbReference>
<dbReference type="InterPro" id="IPR005854">
    <property type="entry name" value="PurF"/>
</dbReference>
<dbReference type="InterPro" id="IPR035584">
    <property type="entry name" value="PurF_N"/>
</dbReference>
<dbReference type="InterPro" id="IPR000836">
    <property type="entry name" value="PRTase_dom"/>
</dbReference>
<dbReference type="EMBL" id="UOEZ01000001">
    <property type="protein sequence ID" value="VAW34371.1"/>
    <property type="molecule type" value="Genomic_DNA"/>
</dbReference>
<dbReference type="GO" id="GO:0006189">
    <property type="term" value="P:'de novo' IMP biosynthetic process"/>
    <property type="evidence" value="ECO:0007669"/>
    <property type="project" value="UniProtKB-UniPathway"/>
</dbReference>
<evidence type="ECO:0000256" key="1">
    <source>
        <dbReference type="ARBA" id="ARBA00005209"/>
    </source>
</evidence>
<name>A0A3B0UTE0_9ZZZZ</name>
<keyword evidence="6" id="KW-0658">Purine biosynthesis</keyword>
<dbReference type="CDD" id="cd06223">
    <property type="entry name" value="PRTases_typeI"/>
    <property type="match status" value="1"/>
</dbReference>
<comment type="similarity">
    <text evidence="2">In the C-terminal section; belongs to the purine/pyrimidine phosphoribosyltransferase family.</text>
</comment>
<dbReference type="Gene3D" id="3.40.50.2020">
    <property type="match status" value="1"/>
</dbReference>
<dbReference type="HAMAP" id="MF_01931">
    <property type="entry name" value="PurF"/>
    <property type="match status" value="1"/>
</dbReference>
<protein>
    <recommendedName>
        <fullName evidence="3">amidophosphoribosyltransferase</fullName>
        <ecNumber evidence="3">2.4.2.14</ecNumber>
    </recommendedName>
</protein>